<proteinExistence type="predicted"/>
<reference evidence="2" key="1">
    <citation type="journal article" date="2019" name="Int. J. Syst. Evol. Microbiol.">
        <title>The Global Catalogue of Microorganisms (GCM) 10K type strain sequencing project: providing services to taxonomists for standard genome sequencing and annotation.</title>
        <authorList>
            <consortium name="The Broad Institute Genomics Platform"/>
            <consortium name="The Broad Institute Genome Sequencing Center for Infectious Disease"/>
            <person name="Wu L."/>
            <person name="Ma J."/>
        </authorList>
    </citation>
    <scope>NUCLEOTIDE SEQUENCE [LARGE SCALE GENOMIC DNA]</scope>
    <source>
        <strain evidence="2">CGMCC 4.7020</strain>
    </source>
</reference>
<comment type="caution">
    <text evidence="1">The sequence shown here is derived from an EMBL/GenBank/DDBJ whole genome shotgun (WGS) entry which is preliminary data.</text>
</comment>
<organism evidence="1 2">
    <name type="scientific">Streptomyces kaempferi</name>
    <dbReference type="NCBI Taxonomy" id="333725"/>
    <lineage>
        <taxon>Bacteria</taxon>
        <taxon>Bacillati</taxon>
        <taxon>Actinomycetota</taxon>
        <taxon>Actinomycetes</taxon>
        <taxon>Kitasatosporales</taxon>
        <taxon>Streptomycetaceae</taxon>
        <taxon>Streptomyces</taxon>
    </lineage>
</organism>
<keyword evidence="2" id="KW-1185">Reference proteome</keyword>
<name>A0ABW3XHD9_9ACTN</name>
<accession>A0ABW3XHD9</accession>
<evidence type="ECO:0000313" key="2">
    <source>
        <dbReference type="Proteomes" id="UP001597058"/>
    </source>
</evidence>
<dbReference type="EMBL" id="JBHTMM010000033">
    <property type="protein sequence ID" value="MFD1309017.1"/>
    <property type="molecule type" value="Genomic_DNA"/>
</dbReference>
<evidence type="ECO:0000313" key="1">
    <source>
        <dbReference type="EMBL" id="MFD1309017.1"/>
    </source>
</evidence>
<sequence>MSSPRETLQQTIDDVRTAVQARQIIDAAATGGPAAAHQVANGMTTADLQRVQQHLQQ</sequence>
<gene>
    <name evidence="1" type="ORF">ACFQ5X_24570</name>
</gene>
<dbReference type="RefSeq" id="WP_381328647.1">
    <property type="nucleotide sequence ID" value="NZ_JBHTMM010000033.1"/>
</dbReference>
<protein>
    <submittedName>
        <fullName evidence="1">Uncharacterized protein</fullName>
    </submittedName>
</protein>
<dbReference type="Proteomes" id="UP001597058">
    <property type="component" value="Unassembled WGS sequence"/>
</dbReference>